<dbReference type="InterPro" id="IPR037883">
    <property type="entry name" value="Knr4/Smi1-like_sf"/>
</dbReference>
<reference evidence="1 2" key="1">
    <citation type="submission" date="2019-02" db="EMBL/GenBank/DDBJ databases">
        <title>Pedobacter sp. RP-3-8 sp. nov., isolated from Arctic soil.</title>
        <authorList>
            <person name="Dahal R.H."/>
        </authorList>
    </citation>
    <scope>NUCLEOTIDE SEQUENCE [LARGE SCALE GENOMIC DNA]</scope>
    <source>
        <strain evidence="1 2">RP-3-8</strain>
    </source>
</reference>
<sequence length="126" mass="14959">MVKDNFRIIEILEQYQFPVTDVQALESFGSRDGFQRITNENLEGMVVFFKQYPEDFDEVLPIMTDDNSNYFCVYYKGDYKGKVCHLSHDEIDLTPRFKSIESLIHVIRTHPQSWDFGELPERSFDF</sequence>
<proteinExistence type="predicted"/>
<accession>A0A4R0NK44</accession>
<dbReference type="OrthoDB" id="1445467at2"/>
<dbReference type="RefSeq" id="WP_131607150.1">
    <property type="nucleotide sequence ID" value="NZ_SJSM01000001.1"/>
</dbReference>
<gene>
    <name evidence="1" type="ORF">EZ444_03210</name>
</gene>
<dbReference type="AlphaFoldDB" id="A0A4R0NK44"/>
<keyword evidence="2" id="KW-1185">Reference proteome</keyword>
<dbReference type="SUPFAM" id="SSF160631">
    <property type="entry name" value="SMI1/KNR4-like"/>
    <property type="match status" value="1"/>
</dbReference>
<organism evidence="1 2">
    <name type="scientific">Pedobacter hiemivivus</name>
    <dbReference type="NCBI Taxonomy" id="2530454"/>
    <lineage>
        <taxon>Bacteria</taxon>
        <taxon>Pseudomonadati</taxon>
        <taxon>Bacteroidota</taxon>
        <taxon>Sphingobacteriia</taxon>
        <taxon>Sphingobacteriales</taxon>
        <taxon>Sphingobacteriaceae</taxon>
        <taxon>Pedobacter</taxon>
    </lineage>
</organism>
<protein>
    <submittedName>
        <fullName evidence="1">SMI1/KNR4 family protein</fullName>
    </submittedName>
</protein>
<evidence type="ECO:0000313" key="1">
    <source>
        <dbReference type="EMBL" id="TCC99693.1"/>
    </source>
</evidence>
<comment type="caution">
    <text evidence="1">The sequence shown here is derived from an EMBL/GenBank/DDBJ whole genome shotgun (WGS) entry which is preliminary data.</text>
</comment>
<evidence type="ECO:0000313" key="2">
    <source>
        <dbReference type="Proteomes" id="UP000291117"/>
    </source>
</evidence>
<dbReference type="EMBL" id="SJSM01000001">
    <property type="protein sequence ID" value="TCC99693.1"/>
    <property type="molecule type" value="Genomic_DNA"/>
</dbReference>
<name>A0A4R0NK44_9SPHI</name>
<dbReference type="Proteomes" id="UP000291117">
    <property type="component" value="Unassembled WGS sequence"/>
</dbReference>